<organism evidence="1 2">
    <name type="scientific">Vallitalea guaymasensis</name>
    <dbReference type="NCBI Taxonomy" id="1185412"/>
    <lineage>
        <taxon>Bacteria</taxon>
        <taxon>Bacillati</taxon>
        <taxon>Bacillota</taxon>
        <taxon>Clostridia</taxon>
        <taxon>Lachnospirales</taxon>
        <taxon>Vallitaleaceae</taxon>
        <taxon>Vallitalea</taxon>
    </lineage>
</organism>
<protein>
    <submittedName>
        <fullName evidence="1">Uncharacterized protein</fullName>
    </submittedName>
</protein>
<name>A0A8J8M8X7_9FIRM</name>
<accession>A0A8J8M8X7</accession>
<evidence type="ECO:0000313" key="1">
    <source>
        <dbReference type="EMBL" id="QUH28527.1"/>
    </source>
</evidence>
<proteinExistence type="predicted"/>
<gene>
    <name evidence="1" type="ORF">HYG85_06145</name>
</gene>
<dbReference type="EMBL" id="CP058561">
    <property type="protein sequence ID" value="QUH28527.1"/>
    <property type="molecule type" value="Genomic_DNA"/>
</dbReference>
<keyword evidence="2" id="KW-1185">Reference proteome</keyword>
<dbReference type="AlphaFoldDB" id="A0A8J8M8X7"/>
<dbReference type="Proteomes" id="UP000677305">
    <property type="component" value="Chromosome"/>
</dbReference>
<reference evidence="1 2" key="1">
    <citation type="submission" date="2020-07" db="EMBL/GenBank/DDBJ databases">
        <title>Vallitalea guaymasensis genome.</title>
        <authorList>
            <person name="Postec A."/>
        </authorList>
    </citation>
    <scope>NUCLEOTIDE SEQUENCE [LARGE SCALE GENOMIC DNA]</scope>
    <source>
        <strain evidence="1 2">Ra1766G1</strain>
    </source>
</reference>
<dbReference type="KEGG" id="vgu:HYG85_06145"/>
<evidence type="ECO:0000313" key="2">
    <source>
        <dbReference type="Proteomes" id="UP000677305"/>
    </source>
</evidence>
<dbReference type="RefSeq" id="WP_212692752.1">
    <property type="nucleotide sequence ID" value="NZ_CP058561.1"/>
</dbReference>
<sequence>MKKNIFTGCLLIVILGLVLIYHFKDRNLNDYEKEELDKECIAIEDDEIERLNDYLSIFARVEQQSFEQNNVSDVNLITFGLFYNLWYNDKVDRYVTDELVSETSLNFFGKSIGKHQSIDELVDYADNKYDISEIQMPESFGLYSEVDNILNNGDGIYTIYSTNYIEYIYDDSIHIKSYNRSIIKKVEEKYILLEYINYDK</sequence>